<dbReference type="InterPro" id="IPR002223">
    <property type="entry name" value="Kunitz_BPTI"/>
</dbReference>
<feature type="non-terminal residue" evidence="5">
    <location>
        <position position="1"/>
    </location>
</feature>
<dbReference type="Gene3D" id="4.10.410.10">
    <property type="entry name" value="Pancreatic trypsin inhibitor Kunitz domain"/>
    <property type="match status" value="1"/>
</dbReference>
<evidence type="ECO:0000259" key="4">
    <source>
        <dbReference type="PROSITE" id="PS50279"/>
    </source>
</evidence>
<dbReference type="GO" id="GO:0004867">
    <property type="term" value="F:serine-type endopeptidase inhibitor activity"/>
    <property type="evidence" value="ECO:0007669"/>
    <property type="project" value="UniProtKB-KW"/>
</dbReference>
<sequence length="56" mass="6399">KLCHLAMESGPCRAAKPRWYFDQGKQTCVEYIYGGCRGNSNNFETKAECMRTCSEE</sequence>
<evidence type="ECO:0000256" key="3">
    <source>
        <dbReference type="ARBA" id="ARBA00023157"/>
    </source>
</evidence>
<dbReference type="RefSeq" id="XP_009046512.1">
    <property type="nucleotide sequence ID" value="XM_009048264.1"/>
</dbReference>
<dbReference type="PANTHER" id="PTHR10083">
    <property type="entry name" value="KUNITZ-TYPE PROTEASE INHIBITOR-RELATED"/>
    <property type="match status" value="1"/>
</dbReference>
<dbReference type="OrthoDB" id="5950222at2759"/>
<evidence type="ECO:0000256" key="2">
    <source>
        <dbReference type="ARBA" id="ARBA00022900"/>
    </source>
</evidence>
<proteinExistence type="predicted"/>
<dbReference type="Proteomes" id="UP000030746">
    <property type="component" value="Unassembled WGS sequence"/>
</dbReference>
<dbReference type="PRINTS" id="PR00759">
    <property type="entry name" value="BASICPTASE"/>
</dbReference>
<dbReference type="STRING" id="225164.V4BAR0"/>
<dbReference type="GeneID" id="20230601"/>
<evidence type="ECO:0000313" key="6">
    <source>
        <dbReference type="Proteomes" id="UP000030746"/>
    </source>
</evidence>
<dbReference type="CTD" id="20230601"/>
<dbReference type="GO" id="GO:0005615">
    <property type="term" value="C:extracellular space"/>
    <property type="evidence" value="ECO:0007669"/>
    <property type="project" value="TreeGrafter"/>
</dbReference>
<dbReference type="HOGENOM" id="CLU_164133_4_4_1"/>
<reference evidence="5 6" key="1">
    <citation type="journal article" date="2013" name="Nature">
        <title>Insights into bilaterian evolution from three spiralian genomes.</title>
        <authorList>
            <person name="Simakov O."/>
            <person name="Marletaz F."/>
            <person name="Cho S.J."/>
            <person name="Edsinger-Gonzales E."/>
            <person name="Havlak P."/>
            <person name="Hellsten U."/>
            <person name="Kuo D.H."/>
            <person name="Larsson T."/>
            <person name="Lv J."/>
            <person name="Arendt D."/>
            <person name="Savage R."/>
            <person name="Osoegawa K."/>
            <person name="de Jong P."/>
            <person name="Grimwood J."/>
            <person name="Chapman J.A."/>
            <person name="Shapiro H."/>
            <person name="Aerts A."/>
            <person name="Otillar R.P."/>
            <person name="Terry A.Y."/>
            <person name="Boore J.L."/>
            <person name="Grigoriev I.V."/>
            <person name="Lindberg D.R."/>
            <person name="Seaver E.C."/>
            <person name="Weisblat D.A."/>
            <person name="Putnam N.H."/>
            <person name="Rokhsar D.S."/>
        </authorList>
    </citation>
    <scope>NUCLEOTIDE SEQUENCE [LARGE SCALE GENOMIC DNA]</scope>
</reference>
<dbReference type="InterPro" id="IPR036880">
    <property type="entry name" value="Kunitz_BPTI_sf"/>
</dbReference>
<dbReference type="AlphaFoldDB" id="V4BAR0"/>
<protein>
    <recommendedName>
        <fullName evidence="4">BPTI/Kunitz inhibitor domain-containing protein</fullName>
    </recommendedName>
</protein>
<dbReference type="KEGG" id="lgi:LOTGIDRAFT_110579"/>
<dbReference type="InterPro" id="IPR050098">
    <property type="entry name" value="TFPI/VKTCI-like"/>
</dbReference>
<keyword evidence="3" id="KW-1015">Disulfide bond</keyword>
<dbReference type="PANTHER" id="PTHR10083:SF373">
    <property type="entry name" value="SERINE PEPTIDASE INHIBITOR, KUNITZ TYPE, 2"/>
    <property type="match status" value="1"/>
</dbReference>
<keyword evidence="6" id="KW-1185">Reference proteome</keyword>
<dbReference type="FunFam" id="4.10.410.10:FF:000015">
    <property type="entry name" value="WAP four-disulfide core domain 6A"/>
    <property type="match status" value="1"/>
</dbReference>
<dbReference type="EMBL" id="KB200129">
    <property type="protein sequence ID" value="ESP03042.1"/>
    <property type="molecule type" value="Genomic_DNA"/>
</dbReference>
<dbReference type="OMA" id="MRCFAIL"/>
<evidence type="ECO:0000256" key="1">
    <source>
        <dbReference type="ARBA" id="ARBA00022690"/>
    </source>
</evidence>
<accession>V4BAR0</accession>
<dbReference type="PROSITE" id="PS50279">
    <property type="entry name" value="BPTI_KUNITZ_2"/>
    <property type="match status" value="1"/>
</dbReference>
<dbReference type="CDD" id="cd00109">
    <property type="entry name" value="Kunitz-type"/>
    <property type="match status" value="1"/>
</dbReference>
<dbReference type="Pfam" id="PF00014">
    <property type="entry name" value="Kunitz_BPTI"/>
    <property type="match status" value="1"/>
</dbReference>
<organism evidence="5 6">
    <name type="scientific">Lottia gigantea</name>
    <name type="common">Giant owl limpet</name>
    <dbReference type="NCBI Taxonomy" id="225164"/>
    <lineage>
        <taxon>Eukaryota</taxon>
        <taxon>Metazoa</taxon>
        <taxon>Spiralia</taxon>
        <taxon>Lophotrochozoa</taxon>
        <taxon>Mollusca</taxon>
        <taxon>Gastropoda</taxon>
        <taxon>Patellogastropoda</taxon>
        <taxon>Lottioidea</taxon>
        <taxon>Lottiidae</taxon>
        <taxon>Lottia</taxon>
    </lineage>
</organism>
<gene>
    <name evidence="5" type="ORF">LOTGIDRAFT_110579</name>
</gene>
<dbReference type="SMART" id="SM00131">
    <property type="entry name" value="KU"/>
    <property type="match status" value="1"/>
</dbReference>
<keyword evidence="1" id="KW-0646">Protease inhibitor</keyword>
<name>V4BAR0_LOTGI</name>
<evidence type="ECO:0000313" key="5">
    <source>
        <dbReference type="EMBL" id="ESP03042.1"/>
    </source>
</evidence>
<feature type="domain" description="BPTI/Kunitz inhibitor" evidence="4">
    <location>
        <begin position="3"/>
        <end position="53"/>
    </location>
</feature>
<dbReference type="SUPFAM" id="SSF57362">
    <property type="entry name" value="BPTI-like"/>
    <property type="match status" value="1"/>
</dbReference>
<keyword evidence="2" id="KW-0722">Serine protease inhibitor</keyword>